<dbReference type="EMBL" id="BARS01054031">
    <property type="protein sequence ID" value="GAG44928.1"/>
    <property type="molecule type" value="Genomic_DNA"/>
</dbReference>
<accession>X0Y870</accession>
<gene>
    <name evidence="1" type="ORF">S01H1_80067</name>
</gene>
<reference evidence="1" key="1">
    <citation type="journal article" date="2014" name="Front. Microbiol.">
        <title>High frequency of phylogenetically diverse reductive dehalogenase-homologous genes in deep subseafloor sedimentary metagenomes.</title>
        <authorList>
            <person name="Kawai M."/>
            <person name="Futagami T."/>
            <person name="Toyoda A."/>
            <person name="Takaki Y."/>
            <person name="Nishi S."/>
            <person name="Hori S."/>
            <person name="Arai W."/>
            <person name="Tsubouchi T."/>
            <person name="Morono Y."/>
            <person name="Uchiyama I."/>
            <person name="Ito T."/>
            <person name="Fujiyama A."/>
            <person name="Inagaki F."/>
            <person name="Takami H."/>
        </authorList>
    </citation>
    <scope>NUCLEOTIDE SEQUENCE</scope>
    <source>
        <strain evidence="1">Expedition CK06-06</strain>
    </source>
</reference>
<dbReference type="AlphaFoldDB" id="X0Y870"/>
<proteinExistence type="predicted"/>
<feature type="non-terminal residue" evidence="1">
    <location>
        <position position="62"/>
    </location>
</feature>
<protein>
    <submittedName>
        <fullName evidence="1">Uncharacterized protein</fullName>
    </submittedName>
</protein>
<sequence>MDIWVLGCGPSLAEVPIPPDVFTIGVNNSYKHHWSPVWAGGDFRALRRDYTEIEPTDRALLY</sequence>
<name>X0Y870_9ZZZZ</name>
<organism evidence="1">
    <name type="scientific">marine sediment metagenome</name>
    <dbReference type="NCBI Taxonomy" id="412755"/>
    <lineage>
        <taxon>unclassified sequences</taxon>
        <taxon>metagenomes</taxon>
        <taxon>ecological metagenomes</taxon>
    </lineage>
</organism>
<evidence type="ECO:0000313" key="1">
    <source>
        <dbReference type="EMBL" id="GAG44928.1"/>
    </source>
</evidence>
<comment type="caution">
    <text evidence="1">The sequence shown here is derived from an EMBL/GenBank/DDBJ whole genome shotgun (WGS) entry which is preliminary data.</text>
</comment>